<feature type="region of interest" description="Disordered" evidence="1">
    <location>
        <begin position="164"/>
        <end position="189"/>
    </location>
</feature>
<evidence type="ECO:0000259" key="2">
    <source>
        <dbReference type="Pfam" id="PF08031"/>
    </source>
</evidence>
<keyword evidence="4" id="KW-1185">Reference proteome</keyword>
<gene>
    <name evidence="3" type="ORF">QC762_0036150</name>
</gene>
<dbReference type="Proteomes" id="UP001323405">
    <property type="component" value="Unassembled WGS sequence"/>
</dbReference>
<feature type="compositionally biased region" description="Basic and acidic residues" evidence="1">
    <location>
        <begin position="167"/>
        <end position="178"/>
    </location>
</feature>
<dbReference type="GeneID" id="87902872"/>
<organism evidence="3 4">
    <name type="scientific">Podospora pseudocomata</name>
    <dbReference type="NCBI Taxonomy" id="2093779"/>
    <lineage>
        <taxon>Eukaryota</taxon>
        <taxon>Fungi</taxon>
        <taxon>Dikarya</taxon>
        <taxon>Ascomycota</taxon>
        <taxon>Pezizomycotina</taxon>
        <taxon>Sordariomycetes</taxon>
        <taxon>Sordariomycetidae</taxon>
        <taxon>Sordariales</taxon>
        <taxon>Podosporaceae</taxon>
        <taxon>Podospora</taxon>
    </lineage>
</organism>
<evidence type="ECO:0000313" key="4">
    <source>
        <dbReference type="Proteomes" id="UP001323405"/>
    </source>
</evidence>
<dbReference type="Gene3D" id="3.30.465.10">
    <property type="match status" value="1"/>
</dbReference>
<proteinExistence type="predicted"/>
<name>A0ABR0GL86_9PEZI</name>
<dbReference type="InterPro" id="IPR012951">
    <property type="entry name" value="BBE"/>
</dbReference>
<accession>A0ABR0GL86</accession>
<dbReference type="Gene3D" id="3.40.462.20">
    <property type="match status" value="1"/>
</dbReference>
<dbReference type="RefSeq" id="XP_062745465.1">
    <property type="nucleotide sequence ID" value="XM_062883302.1"/>
</dbReference>
<dbReference type="InterPro" id="IPR016169">
    <property type="entry name" value="FAD-bd_PCMH_sub2"/>
</dbReference>
<feature type="domain" description="Berberine/berberine-like" evidence="2">
    <location>
        <begin position="120"/>
        <end position="166"/>
    </location>
</feature>
<dbReference type="EMBL" id="JAFFHA010000004">
    <property type="protein sequence ID" value="KAK4656490.1"/>
    <property type="molecule type" value="Genomic_DNA"/>
</dbReference>
<evidence type="ECO:0000313" key="3">
    <source>
        <dbReference type="EMBL" id="KAK4656490.1"/>
    </source>
</evidence>
<protein>
    <recommendedName>
        <fullName evidence="2">Berberine/berberine-like domain-containing protein</fullName>
    </recommendedName>
</protein>
<reference evidence="3 4" key="1">
    <citation type="journal article" date="2023" name="bioRxiv">
        <title>High-quality genome assemblies of four members of thePodospora anserinaspecies complex.</title>
        <authorList>
            <person name="Ament-Velasquez S.L."/>
            <person name="Vogan A.A."/>
            <person name="Wallerman O."/>
            <person name="Hartmann F."/>
            <person name="Gautier V."/>
            <person name="Silar P."/>
            <person name="Giraud T."/>
            <person name="Johannesson H."/>
        </authorList>
    </citation>
    <scope>NUCLEOTIDE SEQUENCE [LARGE SCALE GENOMIC DNA]</scope>
    <source>
        <strain evidence="3 4">CBS 415.72m</strain>
    </source>
</reference>
<comment type="caution">
    <text evidence="3">The sequence shown here is derived from an EMBL/GenBank/DDBJ whole genome shotgun (WGS) entry which is preliminary data.</text>
</comment>
<evidence type="ECO:0000256" key="1">
    <source>
        <dbReference type="SAM" id="MobiDB-lite"/>
    </source>
</evidence>
<sequence length="225" mass="26365">MERAYPQNKTYELYSSFVFGNDDKGTIEKVTDTITRLMLMATFRKEFDGEQVNFLVTWIHSGGKATKRKPTDSTLFWRKAVFHAYVTIEWVDKWMEVDMKLFLARVKKELRPLSFNGTAAFINFPDRDFPTKFHERAYYGENLAALREVKRMWDPQNFFAWAQGVRRPGDPEEDRGRGDEDDDEAKADKLAAEQWEKQVWAVPETKDMNAELNELADLGYDDFSD</sequence>
<dbReference type="Pfam" id="PF08031">
    <property type="entry name" value="BBE"/>
    <property type="match status" value="1"/>
</dbReference>